<evidence type="ECO:0000259" key="2">
    <source>
        <dbReference type="Pfam" id="PF04765"/>
    </source>
</evidence>
<feature type="domain" description="TOD1/MUCI70 glycosyltransferase-like" evidence="2">
    <location>
        <begin position="293"/>
        <end position="381"/>
    </location>
</feature>
<evidence type="ECO:0000313" key="4">
    <source>
        <dbReference type="Proteomes" id="UP001327560"/>
    </source>
</evidence>
<dbReference type="InterPro" id="IPR048354">
    <property type="entry name" value="TOD1_MUCI70_glycTrfase_dom"/>
</dbReference>
<sequence length="393" mass="45136">MWQGTAQADDGRRASERGQRRSQMGDRRTVARSLQLRRPLVRSQYRHKRNKEGDQRLRHHPRGRSTRFPEKTKYYSEPASLLPVDSIRLARFRYRGFGEGTFDAQMAVYRFLGETSRPRRVRRLSLNDVNGPFEEIGNCSIQFATLPMEQALLTIFILLTKNGSNNSFLESLVCLLRGKVNERTFSNDVQRSKITYAHKPVTEDMNTLIEGQEENYTSQKESFVTGSTFHNLSLDSHVQSNLSHARPGNQNEISKNARAINRKRHGPCEVGFTESVDYLMEPKSYMNFTQFSLQYITKEEGSYVNDVLGSRFGGHQTLEQRENSFHARNQTIHCGFVQQPEGFPSTGFDLSEKDRTYMASCMVVVSSCIFGNSDFLRRPTSSKVPTVTDWHIF</sequence>
<keyword evidence="4" id="KW-1185">Reference proteome</keyword>
<dbReference type="Proteomes" id="UP001327560">
    <property type="component" value="Chromosome 4"/>
</dbReference>
<reference evidence="3 4" key="1">
    <citation type="submission" date="2023-10" db="EMBL/GenBank/DDBJ databases">
        <title>Chromosome-scale genome assembly provides insights into flower coloration mechanisms of Canna indica.</title>
        <authorList>
            <person name="Li C."/>
        </authorList>
    </citation>
    <scope>NUCLEOTIDE SEQUENCE [LARGE SCALE GENOMIC DNA]</scope>
    <source>
        <tissue evidence="3">Flower</tissue>
    </source>
</reference>
<dbReference type="PANTHER" id="PTHR12956">
    <property type="entry name" value="ALKALINE CERAMIDASE-RELATED"/>
    <property type="match status" value="1"/>
</dbReference>
<organism evidence="3 4">
    <name type="scientific">Canna indica</name>
    <name type="common">Indian-shot</name>
    <dbReference type="NCBI Taxonomy" id="4628"/>
    <lineage>
        <taxon>Eukaryota</taxon>
        <taxon>Viridiplantae</taxon>
        <taxon>Streptophyta</taxon>
        <taxon>Embryophyta</taxon>
        <taxon>Tracheophyta</taxon>
        <taxon>Spermatophyta</taxon>
        <taxon>Magnoliopsida</taxon>
        <taxon>Liliopsida</taxon>
        <taxon>Zingiberales</taxon>
        <taxon>Cannaceae</taxon>
        <taxon>Canna</taxon>
    </lineage>
</organism>
<dbReference type="EMBL" id="CP136893">
    <property type="protein sequence ID" value="WOL05113.1"/>
    <property type="molecule type" value="Genomic_DNA"/>
</dbReference>
<dbReference type="Pfam" id="PF04765">
    <property type="entry name" value="TOD1_MUCI70"/>
    <property type="match status" value="1"/>
</dbReference>
<feature type="region of interest" description="Disordered" evidence="1">
    <location>
        <begin position="1"/>
        <end position="70"/>
    </location>
</feature>
<dbReference type="InterPro" id="IPR006852">
    <property type="entry name" value="TOD1_MUCI70"/>
</dbReference>
<evidence type="ECO:0000256" key="1">
    <source>
        <dbReference type="SAM" id="MobiDB-lite"/>
    </source>
</evidence>
<dbReference type="PANTHER" id="PTHR12956:SF27">
    <property type="entry name" value="TRANSMEMBRANE PROTEIN"/>
    <property type="match status" value="1"/>
</dbReference>
<dbReference type="AlphaFoldDB" id="A0AAQ3QDE6"/>
<evidence type="ECO:0000313" key="3">
    <source>
        <dbReference type="EMBL" id="WOL05113.1"/>
    </source>
</evidence>
<accession>A0AAQ3QDE6</accession>
<name>A0AAQ3QDE6_9LILI</name>
<proteinExistence type="predicted"/>
<gene>
    <name evidence="3" type="ORF">Cni_G13836</name>
</gene>
<protein>
    <recommendedName>
        <fullName evidence="2">TOD1/MUCI70 glycosyltransferase-like domain-containing protein</fullName>
    </recommendedName>
</protein>
<feature type="compositionally biased region" description="Basic and acidic residues" evidence="1">
    <location>
        <begin position="9"/>
        <end position="29"/>
    </location>
</feature>